<keyword evidence="3" id="KW-1185">Reference proteome</keyword>
<dbReference type="NCBIfam" id="TIGR03624">
    <property type="entry name" value="putative hydrolase"/>
    <property type="match status" value="1"/>
</dbReference>
<dbReference type="InterPro" id="IPR042271">
    <property type="entry name" value="Zinicin_2_N"/>
</dbReference>
<keyword evidence="2" id="KW-0378">Hydrolase</keyword>
<dbReference type="PANTHER" id="PTHR39420">
    <property type="match status" value="1"/>
</dbReference>
<sequence length="488" mass="51596">MTVPPTHGPGSGPHDPQDPDALARMLGEMMGDPSLADNPQVRDALRQLGMEQLDPTQLAMVRQQVQAMFAGPAPEGAIDDAVALDLARKRVAQGGDAVVGDADRRSHADAIHVAQLWLDQVTAMEAAPSPDAVWSRAEWVEATMPTWIELVTPVADGVTAAMTTAMRGQLDDLAEHGGLEQLSRTPGMPQLPQGLDPTAMMAQMGPMVHRMGAAMFAAQTAEAVGGLSEDLVSGTEVGLPLVPGHAVALLPSGIRALSEGLEVDPAEVRLYLAAREAARSRLFTAAPWLTASLTAAVQAYARDISIDVEGISARMSTVDPSDPAALQEALGSTLFTPEPSEAQLRALASLETLLALVEGWVDVVADRATRQHLPEAAALGETVRRRRATGGPAERAFAQLVGLELRPRRLRDAANLFAALEDAGGQELRDSVWAHPDVAPTGDDLDDVLGYVERVRAGQGDDLDAELDRLLSEGREDRSGDDATDGRA</sequence>
<dbReference type="Pfam" id="PF10103">
    <property type="entry name" value="Zincin_2"/>
    <property type="match status" value="1"/>
</dbReference>
<feature type="region of interest" description="Disordered" evidence="1">
    <location>
        <begin position="463"/>
        <end position="488"/>
    </location>
</feature>
<feature type="region of interest" description="Disordered" evidence="1">
    <location>
        <begin position="1"/>
        <end position="20"/>
    </location>
</feature>
<proteinExistence type="predicted"/>
<dbReference type="AlphaFoldDB" id="A0A6I3IL02"/>
<evidence type="ECO:0000313" key="2">
    <source>
        <dbReference type="EMBL" id="MTB73343.1"/>
    </source>
</evidence>
<dbReference type="Proteomes" id="UP000431092">
    <property type="component" value="Unassembled WGS sequence"/>
</dbReference>
<feature type="compositionally biased region" description="Basic and acidic residues" evidence="1">
    <location>
        <begin position="466"/>
        <end position="488"/>
    </location>
</feature>
<dbReference type="SUPFAM" id="SSF55486">
    <property type="entry name" value="Metalloproteases ('zincins'), catalytic domain"/>
    <property type="match status" value="1"/>
</dbReference>
<evidence type="ECO:0000313" key="3">
    <source>
        <dbReference type="Proteomes" id="UP000431092"/>
    </source>
</evidence>
<evidence type="ECO:0000256" key="1">
    <source>
        <dbReference type="SAM" id="MobiDB-lite"/>
    </source>
</evidence>
<dbReference type="PANTHER" id="PTHR39420:SF2">
    <property type="entry name" value="HYDROLASE"/>
    <property type="match status" value="1"/>
</dbReference>
<dbReference type="GO" id="GO:0016787">
    <property type="term" value="F:hydrolase activity"/>
    <property type="evidence" value="ECO:0007669"/>
    <property type="project" value="UniProtKB-KW"/>
</dbReference>
<dbReference type="Gene3D" id="1.20.150.30">
    <property type="entry name" value="Zincin-like metallopeptidase, N-terminal domain"/>
    <property type="match status" value="1"/>
</dbReference>
<name>A0A6I3IL02_9MICO</name>
<accession>A0A6I3IL02</accession>
<dbReference type="RefSeq" id="WP_154594603.1">
    <property type="nucleotide sequence ID" value="NZ_WLVL01000057.1"/>
</dbReference>
<dbReference type="InterPro" id="IPR018766">
    <property type="entry name" value="Zinicin_2"/>
</dbReference>
<dbReference type="EMBL" id="WLVL01000057">
    <property type="protein sequence ID" value="MTB73343.1"/>
    <property type="molecule type" value="Genomic_DNA"/>
</dbReference>
<organism evidence="2 3">
    <name type="scientific">Arsenicicoccus cauae</name>
    <dbReference type="NCBI Taxonomy" id="2663847"/>
    <lineage>
        <taxon>Bacteria</taxon>
        <taxon>Bacillati</taxon>
        <taxon>Actinomycetota</taxon>
        <taxon>Actinomycetes</taxon>
        <taxon>Micrococcales</taxon>
        <taxon>Intrasporangiaceae</taxon>
        <taxon>Arsenicicoccus</taxon>
    </lineage>
</organism>
<protein>
    <submittedName>
        <fullName evidence="2">Hydrolase</fullName>
    </submittedName>
</protein>
<reference evidence="2 3" key="1">
    <citation type="submission" date="2019-11" db="EMBL/GenBank/DDBJ databases">
        <title>Whole genome sequencing identifies a novel species of the genus Arsenicicoccus isolated from human blood.</title>
        <authorList>
            <person name="Jeong J.H."/>
            <person name="Kweon O.J."/>
            <person name="Kim H.R."/>
            <person name="Kim T.-H."/>
            <person name="Ha S.-M."/>
            <person name="Lee M.-K."/>
        </authorList>
    </citation>
    <scope>NUCLEOTIDE SEQUENCE [LARGE SCALE GENOMIC DNA]</scope>
    <source>
        <strain evidence="2 3">MKL-02</strain>
    </source>
</reference>
<gene>
    <name evidence="2" type="ORF">GGG17_15525</name>
</gene>
<comment type="caution">
    <text evidence="2">The sequence shown here is derived from an EMBL/GenBank/DDBJ whole genome shotgun (WGS) entry which is preliminary data.</text>
</comment>